<gene>
    <name evidence="1" type="ORF">SS20H10_000011</name>
</gene>
<proteinExistence type="predicted"/>
<accession>A0A678T687</accession>
<organism evidence="1">
    <name type="scientific">Saccharum spontaneum</name>
    <name type="common">Wild sugarcane</name>
    <dbReference type="NCBI Taxonomy" id="62335"/>
    <lineage>
        <taxon>Eukaryota</taxon>
        <taxon>Viridiplantae</taxon>
        <taxon>Streptophyta</taxon>
        <taxon>Embryophyta</taxon>
        <taxon>Tracheophyta</taxon>
        <taxon>Spermatophyta</taxon>
        <taxon>Magnoliopsida</taxon>
        <taxon>Liliopsida</taxon>
        <taxon>Poales</taxon>
        <taxon>Poaceae</taxon>
        <taxon>PACMAD clade</taxon>
        <taxon>Panicoideae</taxon>
        <taxon>Andropogonodae</taxon>
        <taxon>Andropogoneae</taxon>
        <taxon>Saccharinae</taxon>
        <taxon>Saccharum</taxon>
        <taxon>Saccharum officinarum species complex</taxon>
    </lineage>
</organism>
<name>A0A678T687_SACSP</name>
<evidence type="ECO:0000313" key="1">
    <source>
        <dbReference type="EMBL" id="AWA44618.1"/>
    </source>
</evidence>
<sequence length="96" mass="11082">MDMQNKTVHIMDPPPNDVGYKGYDQSMPYIATFHTIAKRKLGCFLLYHFMKSWDGIRLALINTLSTSLKMKFLADILKSHANECFDSFPQRSPSHE</sequence>
<protein>
    <submittedName>
        <fullName evidence="1">Uncharacterized protein</fullName>
    </submittedName>
</protein>
<dbReference type="EMBL" id="MH182530">
    <property type="protein sequence ID" value="AWA44618.1"/>
    <property type="molecule type" value="Genomic_DNA"/>
</dbReference>
<reference evidence="1" key="1">
    <citation type="submission" date="2018-04" db="EMBL/GenBank/DDBJ databases">
        <title>Comparative Analysis of Homologous Sequences of Saccharum officinarum and Saccharum spontaneum Reveals Independent Polyploidization Events.</title>
        <authorList>
            <person name="Sharma A."/>
            <person name="Song J."/>
            <person name="Lin Q."/>
            <person name="Singh R."/>
            <person name="Ramos N."/>
            <person name="Wang K."/>
            <person name="Zhang J."/>
            <person name="Ming R."/>
            <person name="Yu Q."/>
        </authorList>
    </citation>
    <scope>NUCLEOTIDE SEQUENCE</scope>
</reference>
<dbReference type="AlphaFoldDB" id="A0A678T687"/>